<dbReference type="SUPFAM" id="SSF56935">
    <property type="entry name" value="Porins"/>
    <property type="match status" value="1"/>
</dbReference>
<dbReference type="InterPro" id="IPR036942">
    <property type="entry name" value="Beta-barrel_TonB_sf"/>
</dbReference>
<feature type="compositionally biased region" description="Polar residues" evidence="12">
    <location>
        <begin position="27"/>
        <end position="42"/>
    </location>
</feature>
<evidence type="ECO:0000256" key="11">
    <source>
        <dbReference type="RuleBase" id="RU003357"/>
    </source>
</evidence>
<keyword evidence="5 13" id="KW-0732">Signal</keyword>
<evidence type="ECO:0000259" key="15">
    <source>
        <dbReference type="Pfam" id="PF07715"/>
    </source>
</evidence>
<evidence type="ECO:0000259" key="14">
    <source>
        <dbReference type="Pfam" id="PF00593"/>
    </source>
</evidence>
<comment type="similarity">
    <text evidence="10 11">Belongs to the TonB-dependent receptor family.</text>
</comment>
<dbReference type="Pfam" id="PF07715">
    <property type="entry name" value="Plug"/>
    <property type="match status" value="1"/>
</dbReference>
<feature type="chain" id="PRO_5016133046" evidence="13">
    <location>
        <begin position="20"/>
        <end position="747"/>
    </location>
</feature>
<evidence type="ECO:0000256" key="8">
    <source>
        <dbReference type="ARBA" id="ARBA00023136"/>
    </source>
</evidence>
<dbReference type="CDD" id="cd01347">
    <property type="entry name" value="ligand_gated_channel"/>
    <property type="match status" value="1"/>
</dbReference>
<keyword evidence="2 10" id="KW-0813">Transport</keyword>
<dbReference type="InterPro" id="IPR000531">
    <property type="entry name" value="Beta-barrel_TonB"/>
</dbReference>
<feature type="domain" description="TonB-dependent receptor-like beta-barrel" evidence="14">
    <location>
        <begin position="279"/>
        <end position="703"/>
    </location>
</feature>
<keyword evidence="6" id="KW-0406">Ion transport</keyword>
<evidence type="ECO:0000256" key="6">
    <source>
        <dbReference type="ARBA" id="ARBA00023065"/>
    </source>
</evidence>
<evidence type="ECO:0000256" key="13">
    <source>
        <dbReference type="SAM" id="SignalP"/>
    </source>
</evidence>
<evidence type="ECO:0000256" key="9">
    <source>
        <dbReference type="ARBA" id="ARBA00023237"/>
    </source>
</evidence>
<dbReference type="GO" id="GO:0044718">
    <property type="term" value="P:siderophore transmembrane transport"/>
    <property type="evidence" value="ECO:0007669"/>
    <property type="project" value="TreeGrafter"/>
</dbReference>
<feature type="region of interest" description="Disordered" evidence="12">
    <location>
        <begin position="27"/>
        <end position="51"/>
    </location>
</feature>
<proteinExistence type="inferred from homology"/>
<feature type="signal peptide" evidence="13">
    <location>
        <begin position="1"/>
        <end position="19"/>
    </location>
</feature>
<dbReference type="InterPro" id="IPR012910">
    <property type="entry name" value="Plug_dom"/>
</dbReference>
<evidence type="ECO:0000256" key="4">
    <source>
        <dbReference type="ARBA" id="ARBA00022692"/>
    </source>
</evidence>
<organism evidence="16 17">
    <name type="scientific">Helicobacter fennelliae</name>
    <dbReference type="NCBI Taxonomy" id="215"/>
    <lineage>
        <taxon>Bacteria</taxon>
        <taxon>Pseudomonadati</taxon>
        <taxon>Campylobacterota</taxon>
        <taxon>Epsilonproteobacteria</taxon>
        <taxon>Campylobacterales</taxon>
        <taxon>Helicobacteraceae</taxon>
        <taxon>Helicobacter</taxon>
    </lineage>
</organism>
<evidence type="ECO:0000256" key="10">
    <source>
        <dbReference type="PROSITE-ProRule" id="PRU01360"/>
    </source>
</evidence>
<evidence type="ECO:0000256" key="7">
    <source>
        <dbReference type="ARBA" id="ARBA00023077"/>
    </source>
</evidence>
<accession>A0A2X3BDL8</accession>
<dbReference type="PROSITE" id="PS52016">
    <property type="entry name" value="TONB_DEPENDENT_REC_3"/>
    <property type="match status" value="1"/>
</dbReference>
<dbReference type="GO" id="GO:0009279">
    <property type="term" value="C:cell outer membrane"/>
    <property type="evidence" value="ECO:0007669"/>
    <property type="project" value="UniProtKB-SubCell"/>
</dbReference>
<feature type="domain" description="TonB-dependent receptor plug" evidence="15">
    <location>
        <begin position="77"/>
        <end position="189"/>
    </location>
</feature>
<evidence type="ECO:0000256" key="2">
    <source>
        <dbReference type="ARBA" id="ARBA00022448"/>
    </source>
</evidence>
<protein>
    <submittedName>
        <fullName evidence="16">Ferric receptor CfrA</fullName>
    </submittedName>
</protein>
<evidence type="ECO:0000256" key="5">
    <source>
        <dbReference type="ARBA" id="ARBA00022729"/>
    </source>
</evidence>
<dbReference type="PANTHER" id="PTHR30069">
    <property type="entry name" value="TONB-DEPENDENT OUTER MEMBRANE RECEPTOR"/>
    <property type="match status" value="1"/>
</dbReference>
<evidence type="ECO:0000256" key="3">
    <source>
        <dbReference type="ARBA" id="ARBA00022452"/>
    </source>
</evidence>
<evidence type="ECO:0000313" key="17">
    <source>
        <dbReference type="Proteomes" id="UP000250166"/>
    </source>
</evidence>
<dbReference type="GO" id="GO:0015344">
    <property type="term" value="F:siderophore uptake transmembrane transporter activity"/>
    <property type="evidence" value="ECO:0007669"/>
    <property type="project" value="TreeGrafter"/>
</dbReference>
<keyword evidence="9 10" id="KW-0998">Cell outer membrane</keyword>
<name>A0A2X3BDL8_9HELI</name>
<dbReference type="EMBL" id="UAWL01000006">
    <property type="protein sequence ID" value="SQB97854.1"/>
    <property type="molecule type" value="Genomic_DNA"/>
</dbReference>
<evidence type="ECO:0000256" key="12">
    <source>
        <dbReference type="SAM" id="MobiDB-lite"/>
    </source>
</evidence>
<keyword evidence="16" id="KW-0675">Receptor</keyword>
<sequence>MKVKNIAFSLFLTPLLLSAEVSYSNSQDSAFSGQENNTSLEPSSDEMPKYKDSKALNVETKELSKQVVSATGFEQDLRDAPASMSIITNKELQERPIRDLGEAVSQVPGVSIDHTVTSFGGYSISIRGMPADYTLLLVDSKRQDGSSETFPNINYSQASFMPPLAAIDRIEVIRGPASVIYGSDAIGGVVNVILKKSFDKWSNNIMLNSTLQEVPYFGHSVGASVYSAGPIDKAKKWSLQIRAKDTHQFAQQSMSIPLPNGISLAVAGTPPIVGFGLNNQYQVGARVGYMPSEKNYFYVDYSYFGQWFDPKYFKYSVFNRNNSIIRHQGSYGLWKTDTSIQYNIQHNASRKRIAQDIVLEHRSSIPFWRMKLNVGGQYIYSSVSALYGTVFGGDVGNYLDRHTFALYAEDQWAIVDKLLLTLGVRANMSDDYAFNASPRAYLVYNALEHSVIGDLTFKGGVSTGFKMPSMTNVAPGWGFSTGQGWIRVYGNPDLKPESSINYELTAIHETDFTQVSLTGFFTQFRDKITSTRANVGDRLPAGFTCTSDRPGVSNSVGTGSASCQYSYNVDTAQSYGLEVYTQIKPFGVGVGDLGANVSYTWNKNESTSGATKGLPLAGVPEHTLNASINYSWKDLGVYLRGEYRARQLRTNVLGRTSTQAALETWRRSNPGKSEYYNPYFLLHLGANYNITRALRLQFGIYNLLNHNFIDYYESKSMANSKITTTLYNNYNVIREGRRYYIALNMDF</sequence>
<dbReference type="Gene3D" id="2.170.130.10">
    <property type="entry name" value="TonB-dependent receptor, plug domain"/>
    <property type="match status" value="1"/>
</dbReference>
<evidence type="ECO:0000256" key="1">
    <source>
        <dbReference type="ARBA" id="ARBA00004571"/>
    </source>
</evidence>
<keyword evidence="7 11" id="KW-0798">TonB box</keyword>
<reference evidence="16 17" key="1">
    <citation type="submission" date="2018-06" db="EMBL/GenBank/DDBJ databases">
        <authorList>
            <consortium name="Pathogen Informatics"/>
            <person name="Doyle S."/>
        </authorList>
    </citation>
    <scope>NUCLEOTIDE SEQUENCE [LARGE SCALE GENOMIC DNA]</scope>
    <source>
        <strain evidence="16 17">NCTC13102</strain>
    </source>
</reference>
<comment type="subcellular location">
    <subcellularLocation>
        <location evidence="1 10">Cell outer membrane</location>
        <topology evidence="1 10">Multi-pass membrane protein</topology>
    </subcellularLocation>
</comment>
<evidence type="ECO:0000313" key="16">
    <source>
        <dbReference type="EMBL" id="SQB97854.1"/>
    </source>
</evidence>
<dbReference type="Gene3D" id="2.40.170.20">
    <property type="entry name" value="TonB-dependent receptor, beta-barrel domain"/>
    <property type="match status" value="1"/>
</dbReference>
<dbReference type="InterPro" id="IPR037066">
    <property type="entry name" value="Plug_dom_sf"/>
</dbReference>
<dbReference type="Proteomes" id="UP000250166">
    <property type="component" value="Unassembled WGS sequence"/>
</dbReference>
<keyword evidence="8 10" id="KW-0472">Membrane</keyword>
<dbReference type="InterPro" id="IPR039426">
    <property type="entry name" value="TonB-dep_rcpt-like"/>
</dbReference>
<dbReference type="Pfam" id="PF00593">
    <property type="entry name" value="TonB_dep_Rec_b-barrel"/>
    <property type="match status" value="1"/>
</dbReference>
<keyword evidence="4 10" id="KW-0812">Transmembrane</keyword>
<keyword evidence="3 10" id="KW-1134">Transmembrane beta strand</keyword>
<gene>
    <name evidence="16" type="primary">cfrA_1</name>
    <name evidence="16" type="ORF">NCTC13102_00382</name>
</gene>
<dbReference type="PANTHER" id="PTHR30069:SF53">
    <property type="entry name" value="COLICIN I RECEPTOR-RELATED"/>
    <property type="match status" value="1"/>
</dbReference>
<dbReference type="AlphaFoldDB" id="A0A2X3BDL8"/>